<comment type="caution">
    <text evidence="4">The sequence shown here is derived from an EMBL/GenBank/DDBJ whole genome shotgun (WGS) entry which is preliminary data.</text>
</comment>
<evidence type="ECO:0000313" key="5">
    <source>
        <dbReference type="Proteomes" id="UP000005038"/>
    </source>
</evidence>
<dbReference type="InterPro" id="IPR036291">
    <property type="entry name" value="NAD(P)-bd_dom_sf"/>
</dbReference>
<dbReference type="Proteomes" id="UP000005038">
    <property type="component" value="Unassembled WGS sequence"/>
</dbReference>
<dbReference type="SUPFAM" id="SSF51735">
    <property type="entry name" value="NAD(P)-binding Rossmann-fold domains"/>
    <property type="match status" value="1"/>
</dbReference>
<dbReference type="RefSeq" id="WP_007237594.1">
    <property type="nucleotide sequence ID" value="NZ_BAFB01000063.1"/>
</dbReference>
<name>H5TIM9_GORO1</name>
<dbReference type="STRING" id="1108044.GOOTI_063_00060"/>
<evidence type="ECO:0000256" key="1">
    <source>
        <dbReference type="ARBA" id="ARBA00022857"/>
    </source>
</evidence>
<dbReference type="Pfam" id="PF08240">
    <property type="entry name" value="ADH_N"/>
    <property type="match status" value="1"/>
</dbReference>
<keyword evidence="2" id="KW-0560">Oxidoreductase</keyword>
<keyword evidence="1" id="KW-0521">NADP</keyword>
<dbReference type="InterPro" id="IPR011032">
    <property type="entry name" value="GroES-like_sf"/>
</dbReference>
<dbReference type="SUPFAM" id="SSF50129">
    <property type="entry name" value="GroES-like"/>
    <property type="match status" value="1"/>
</dbReference>
<dbReference type="AlphaFoldDB" id="H5TIM9"/>
<accession>H5TIM9</accession>
<dbReference type="EMBL" id="BAFB01000063">
    <property type="protein sequence ID" value="GAB33337.1"/>
    <property type="molecule type" value="Genomic_DNA"/>
</dbReference>
<dbReference type="GO" id="GO:0016651">
    <property type="term" value="F:oxidoreductase activity, acting on NAD(P)H"/>
    <property type="evidence" value="ECO:0007669"/>
    <property type="project" value="TreeGrafter"/>
</dbReference>
<dbReference type="Gene3D" id="3.90.180.10">
    <property type="entry name" value="Medium-chain alcohol dehydrogenases, catalytic domain"/>
    <property type="match status" value="1"/>
</dbReference>
<dbReference type="InterPro" id="IPR020843">
    <property type="entry name" value="ER"/>
</dbReference>
<sequence>MSKRIVYSEYGTADVLRFEDGPLPVPGPGRVLVRTEMIGVNPIDWKLVAGAFARVDPAPFPGTPGWAATGIIEALGDGVTDYAIGQAVILDSRARLPVTSGSRGGTFAEHVTVDTTRIVPRPEGVSIEQAASLPSSAVAGYSMIQNLGITSEDILLVHGAAGSVGSATVQIAIDRGAKVIGTASPRNHDYLRSLGATPVAYGDGLETALRDLGAITASADAVGGRESVSATRGALDPRGRAVTAWGDDHSHAAGIPWVRHPDDELEQAVALAMRGVLTVRIGETFPLAQAADALLRSRTPHSAGKILLAP</sequence>
<gene>
    <name evidence="4" type="ORF">GOOTI_063_00060</name>
</gene>
<dbReference type="InterPro" id="IPR013154">
    <property type="entry name" value="ADH-like_N"/>
</dbReference>
<evidence type="ECO:0000256" key="2">
    <source>
        <dbReference type="ARBA" id="ARBA00023002"/>
    </source>
</evidence>
<organism evidence="4 5">
    <name type="scientific">Gordonia otitidis (strain DSM 44809 / CCUG 52243 / JCM 12355 / NBRC 100426 / IFM 10032)</name>
    <dbReference type="NCBI Taxonomy" id="1108044"/>
    <lineage>
        <taxon>Bacteria</taxon>
        <taxon>Bacillati</taxon>
        <taxon>Actinomycetota</taxon>
        <taxon>Actinomycetes</taxon>
        <taxon>Mycobacteriales</taxon>
        <taxon>Gordoniaceae</taxon>
        <taxon>Gordonia</taxon>
    </lineage>
</organism>
<proteinExistence type="predicted"/>
<feature type="domain" description="Enoyl reductase (ER)" evidence="3">
    <location>
        <begin position="11"/>
        <end position="308"/>
    </location>
</feature>
<keyword evidence="5" id="KW-1185">Reference proteome</keyword>
<dbReference type="CDD" id="cd05289">
    <property type="entry name" value="MDR_like_2"/>
    <property type="match status" value="1"/>
</dbReference>
<dbReference type="GO" id="GO:0070402">
    <property type="term" value="F:NADPH binding"/>
    <property type="evidence" value="ECO:0007669"/>
    <property type="project" value="TreeGrafter"/>
</dbReference>
<protein>
    <submittedName>
        <fullName evidence="4">Oxidoreductase</fullName>
    </submittedName>
</protein>
<dbReference type="OrthoDB" id="3613651at2"/>
<reference evidence="4" key="1">
    <citation type="submission" date="2012-02" db="EMBL/GenBank/DDBJ databases">
        <title>Whole genome shotgun sequence of Gordonia otitidis NBRC 100426.</title>
        <authorList>
            <person name="Yoshida I."/>
            <person name="Hosoyama A."/>
            <person name="Tsuchikane K."/>
            <person name="Katsumata H."/>
            <person name="Yamazaki S."/>
            <person name="Fujita N."/>
        </authorList>
    </citation>
    <scope>NUCLEOTIDE SEQUENCE [LARGE SCALE GENOMIC DNA]</scope>
    <source>
        <strain evidence="4">NBRC 100426</strain>
    </source>
</reference>
<dbReference type="PANTHER" id="PTHR48106">
    <property type="entry name" value="QUINONE OXIDOREDUCTASE PIG3-RELATED"/>
    <property type="match status" value="1"/>
</dbReference>
<dbReference type="Gene3D" id="3.40.50.720">
    <property type="entry name" value="NAD(P)-binding Rossmann-like Domain"/>
    <property type="match status" value="1"/>
</dbReference>
<evidence type="ECO:0000313" key="4">
    <source>
        <dbReference type="EMBL" id="GAB33337.1"/>
    </source>
</evidence>
<evidence type="ECO:0000259" key="3">
    <source>
        <dbReference type="SMART" id="SM00829"/>
    </source>
</evidence>
<dbReference type="Pfam" id="PF13602">
    <property type="entry name" value="ADH_zinc_N_2"/>
    <property type="match status" value="1"/>
</dbReference>
<dbReference type="SMART" id="SM00829">
    <property type="entry name" value="PKS_ER"/>
    <property type="match status" value="1"/>
</dbReference>